<evidence type="ECO:0000256" key="5">
    <source>
        <dbReference type="SAM" id="Phobius"/>
    </source>
</evidence>
<gene>
    <name evidence="6" type="ORF">D7W81_11760</name>
</gene>
<protein>
    <recommendedName>
        <fullName evidence="8">Glutathione S-transferase</fullName>
    </recommendedName>
</protein>
<dbReference type="PANTHER" id="PTHR35814">
    <property type="match status" value="1"/>
</dbReference>
<evidence type="ECO:0000256" key="1">
    <source>
        <dbReference type="ARBA" id="ARBA00004370"/>
    </source>
</evidence>
<keyword evidence="3 5" id="KW-1133">Transmembrane helix</keyword>
<accession>A0A3A8QMC6</accession>
<reference evidence="7" key="1">
    <citation type="submission" date="2018-09" db="EMBL/GenBank/DDBJ databases">
        <authorList>
            <person name="Livingstone P.G."/>
            <person name="Whitworth D.E."/>
        </authorList>
    </citation>
    <scope>NUCLEOTIDE SEQUENCE [LARGE SCALE GENOMIC DNA]</scope>
    <source>
        <strain evidence="7">AB050A</strain>
    </source>
</reference>
<dbReference type="SUPFAM" id="SSF161084">
    <property type="entry name" value="MAPEG domain-like"/>
    <property type="match status" value="1"/>
</dbReference>
<proteinExistence type="predicted"/>
<evidence type="ECO:0000313" key="7">
    <source>
        <dbReference type="Proteomes" id="UP000267003"/>
    </source>
</evidence>
<sequence>MVGGLPPLTNPLLGTLFLVPVTSLYAALNAFLTLALSINVSLVRTKHKVFRGDGGHAGLGSAIRAHGNNVEQVPLALILLLLAELGGGNSTALHVFGGALLVARLAHAFGMLRGSPVQAVGATLTLVVQLGLAVYVLVLRPWG</sequence>
<dbReference type="InterPro" id="IPR023352">
    <property type="entry name" value="MAPEG-like_dom_sf"/>
</dbReference>
<keyword evidence="4 5" id="KW-0472">Membrane</keyword>
<name>A0A3A8QMC6_9BACT</name>
<dbReference type="InterPro" id="IPR001129">
    <property type="entry name" value="Membr-assoc_MAPEG"/>
</dbReference>
<keyword evidence="2 5" id="KW-0812">Transmembrane</keyword>
<evidence type="ECO:0000256" key="4">
    <source>
        <dbReference type="ARBA" id="ARBA00023136"/>
    </source>
</evidence>
<evidence type="ECO:0000313" key="6">
    <source>
        <dbReference type="EMBL" id="RKH68978.1"/>
    </source>
</evidence>
<evidence type="ECO:0000256" key="3">
    <source>
        <dbReference type="ARBA" id="ARBA00022989"/>
    </source>
</evidence>
<feature type="transmembrane region" description="Helical" evidence="5">
    <location>
        <begin position="117"/>
        <end position="138"/>
    </location>
</feature>
<evidence type="ECO:0008006" key="8">
    <source>
        <dbReference type="Google" id="ProtNLM"/>
    </source>
</evidence>
<dbReference type="GO" id="GO:0016020">
    <property type="term" value="C:membrane"/>
    <property type="evidence" value="ECO:0007669"/>
    <property type="project" value="UniProtKB-SubCell"/>
</dbReference>
<dbReference type="AlphaFoldDB" id="A0A3A8QMC6"/>
<evidence type="ECO:0000256" key="2">
    <source>
        <dbReference type="ARBA" id="ARBA00022692"/>
    </source>
</evidence>
<dbReference type="Pfam" id="PF01124">
    <property type="entry name" value="MAPEG"/>
    <property type="match status" value="1"/>
</dbReference>
<comment type="caution">
    <text evidence="6">The sequence shown here is derived from an EMBL/GenBank/DDBJ whole genome shotgun (WGS) entry which is preliminary data.</text>
</comment>
<dbReference type="EMBL" id="RAWK01000057">
    <property type="protein sequence ID" value="RKH68978.1"/>
    <property type="molecule type" value="Genomic_DNA"/>
</dbReference>
<keyword evidence="7" id="KW-1185">Reference proteome</keyword>
<feature type="transmembrane region" description="Helical" evidence="5">
    <location>
        <begin position="12"/>
        <end position="38"/>
    </location>
</feature>
<comment type="subcellular location">
    <subcellularLocation>
        <location evidence="1">Membrane</location>
    </subcellularLocation>
</comment>
<feature type="transmembrane region" description="Helical" evidence="5">
    <location>
        <begin position="73"/>
        <end position="97"/>
    </location>
</feature>
<organism evidence="6 7">
    <name type="scientific">Corallococcus aberystwythensis</name>
    <dbReference type="NCBI Taxonomy" id="2316722"/>
    <lineage>
        <taxon>Bacteria</taxon>
        <taxon>Pseudomonadati</taxon>
        <taxon>Myxococcota</taxon>
        <taxon>Myxococcia</taxon>
        <taxon>Myxococcales</taxon>
        <taxon>Cystobacterineae</taxon>
        <taxon>Myxococcaceae</taxon>
        <taxon>Corallococcus</taxon>
    </lineage>
</organism>
<dbReference type="Proteomes" id="UP000267003">
    <property type="component" value="Unassembled WGS sequence"/>
</dbReference>
<dbReference type="Gene3D" id="1.20.120.550">
    <property type="entry name" value="Membrane associated eicosanoid/glutathione metabolism-like domain"/>
    <property type="match status" value="1"/>
</dbReference>
<dbReference type="PANTHER" id="PTHR35814:SF1">
    <property type="entry name" value="GLUTATHIONE S-TRANSFERASE-RELATED"/>
    <property type="match status" value="1"/>
</dbReference>